<evidence type="ECO:0000313" key="3">
    <source>
        <dbReference type="Proteomes" id="UP000507470"/>
    </source>
</evidence>
<protein>
    <submittedName>
        <fullName evidence="2">Uncharacterized protein</fullName>
    </submittedName>
</protein>
<evidence type="ECO:0000256" key="1">
    <source>
        <dbReference type="SAM" id="MobiDB-lite"/>
    </source>
</evidence>
<feature type="region of interest" description="Disordered" evidence="1">
    <location>
        <begin position="1"/>
        <end position="47"/>
    </location>
</feature>
<organism evidence="2 3">
    <name type="scientific">Mytilus coruscus</name>
    <name type="common">Sea mussel</name>
    <dbReference type="NCBI Taxonomy" id="42192"/>
    <lineage>
        <taxon>Eukaryota</taxon>
        <taxon>Metazoa</taxon>
        <taxon>Spiralia</taxon>
        <taxon>Lophotrochozoa</taxon>
        <taxon>Mollusca</taxon>
        <taxon>Bivalvia</taxon>
        <taxon>Autobranchia</taxon>
        <taxon>Pteriomorphia</taxon>
        <taxon>Mytilida</taxon>
        <taxon>Mytiloidea</taxon>
        <taxon>Mytilidae</taxon>
        <taxon>Mytilinae</taxon>
        <taxon>Mytilus</taxon>
    </lineage>
</organism>
<accession>A0A6J8AU15</accession>
<dbReference type="Gene3D" id="2.40.70.10">
    <property type="entry name" value="Acid Proteases"/>
    <property type="match status" value="1"/>
</dbReference>
<proteinExistence type="predicted"/>
<dbReference type="AlphaFoldDB" id="A0A6J8AU15"/>
<keyword evidence="3" id="KW-1185">Reference proteome</keyword>
<reference evidence="2 3" key="1">
    <citation type="submission" date="2020-06" db="EMBL/GenBank/DDBJ databases">
        <authorList>
            <person name="Li R."/>
            <person name="Bekaert M."/>
        </authorList>
    </citation>
    <scope>NUCLEOTIDE SEQUENCE [LARGE SCALE GENOMIC DNA]</scope>
    <source>
        <strain evidence="3">wild</strain>
    </source>
</reference>
<dbReference type="EMBL" id="CACVKT020001887">
    <property type="protein sequence ID" value="CAC5373350.1"/>
    <property type="molecule type" value="Genomic_DNA"/>
</dbReference>
<evidence type="ECO:0000313" key="2">
    <source>
        <dbReference type="EMBL" id="CAC5373350.1"/>
    </source>
</evidence>
<sequence>MSDESDSEIEFNMDKREKAEKNQEDSTFNTAKQGQGDIESEFNNNVRDDMARQKNKIEIERNFEETNIVLNDVNDKKINAHGVTKMSIKIGKTDYENNVLICVIAQDAILGQDFLLKFVKKIDQKKMTLHTDEDICQPQSDKLSVLVVNFNNEDIDLYPNTQLGTCDSCSKSFPDSDARCARVAVNDQESLHSQLPENLKRYVGTEFKASHNR</sequence>
<gene>
    <name evidence="2" type="ORF">MCOR_11156</name>
</gene>
<dbReference type="Proteomes" id="UP000507470">
    <property type="component" value="Unassembled WGS sequence"/>
</dbReference>
<feature type="compositionally biased region" description="Basic and acidic residues" evidence="1">
    <location>
        <begin position="12"/>
        <end position="24"/>
    </location>
</feature>
<feature type="compositionally biased region" description="Acidic residues" evidence="1">
    <location>
        <begin position="1"/>
        <end position="11"/>
    </location>
</feature>
<dbReference type="InterPro" id="IPR021109">
    <property type="entry name" value="Peptidase_aspartic_dom_sf"/>
</dbReference>
<name>A0A6J8AU15_MYTCO</name>